<reference evidence="14" key="1">
    <citation type="submission" date="2020-01" db="EMBL/GenBank/DDBJ databases">
        <authorList>
            <consortium name="DOE Joint Genome Institute"/>
            <person name="Haridas S."/>
            <person name="Albert R."/>
            <person name="Binder M."/>
            <person name="Bloem J."/>
            <person name="Labutti K."/>
            <person name="Salamov A."/>
            <person name="Andreopoulos B."/>
            <person name="Baker S.E."/>
            <person name="Barry K."/>
            <person name="Bills G."/>
            <person name="Bluhm B.H."/>
            <person name="Cannon C."/>
            <person name="Castanera R."/>
            <person name="Culley D.E."/>
            <person name="Daum C."/>
            <person name="Ezra D."/>
            <person name="Gonzalez J.B."/>
            <person name="Henrissat B."/>
            <person name="Kuo A."/>
            <person name="Liang C."/>
            <person name="Lipzen A."/>
            <person name="Lutzoni F."/>
            <person name="Magnuson J."/>
            <person name="Mondo S."/>
            <person name="Nolan M."/>
            <person name="Ohm R."/>
            <person name="Pangilinan J."/>
            <person name="Park H.-J."/>
            <person name="Ramirez L."/>
            <person name="Alfaro M."/>
            <person name="Sun H."/>
            <person name="Tritt A."/>
            <person name="Yoshinaga Y."/>
            <person name="Zwiers L.-H."/>
            <person name="Turgeon B.G."/>
            <person name="Goodwin S.B."/>
            <person name="Spatafora J.W."/>
            <person name="Crous P.W."/>
            <person name="Grigoriev I.V."/>
        </authorList>
    </citation>
    <scope>NUCLEOTIDE SEQUENCE</scope>
    <source>
        <strain evidence="14">CBS 342.82</strain>
    </source>
</reference>
<reference evidence="14" key="2">
    <citation type="submission" date="2020-04" db="EMBL/GenBank/DDBJ databases">
        <authorList>
            <consortium name="NCBI Genome Project"/>
        </authorList>
    </citation>
    <scope>NUCLEOTIDE SEQUENCE</scope>
    <source>
        <strain evidence="14">CBS 342.82</strain>
    </source>
</reference>
<evidence type="ECO:0000256" key="2">
    <source>
        <dbReference type="ARBA" id="ARBA00022448"/>
    </source>
</evidence>
<gene>
    <name evidence="14" type="ORF">K489DRAFT_396317</name>
</gene>
<keyword evidence="3 11" id="KW-0812">Transmembrane</keyword>
<dbReference type="InterPro" id="IPR056173">
    <property type="entry name" value="Sec20_C"/>
</dbReference>
<feature type="transmembrane region" description="Helical" evidence="11">
    <location>
        <begin position="252"/>
        <end position="270"/>
    </location>
</feature>
<keyword evidence="4" id="KW-0256">Endoplasmic reticulum</keyword>
<evidence type="ECO:0000259" key="12">
    <source>
        <dbReference type="Pfam" id="PF03908"/>
    </source>
</evidence>
<keyword evidence="2" id="KW-0813">Transport</keyword>
<feature type="region of interest" description="Disordered" evidence="10">
    <location>
        <begin position="359"/>
        <end position="443"/>
    </location>
</feature>
<feature type="compositionally biased region" description="Basic and acidic residues" evidence="10">
    <location>
        <begin position="382"/>
        <end position="407"/>
    </location>
</feature>
<evidence type="ECO:0000256" key="10">
    <source>
        <dbReference type="SAM" id="MobiDB-lite"/>
    </source>
</evidence>
<accession>A0A6J3LXK5</accession>
<evidence type="ECO:0000313" key="14">
    <source>
        <dbReference type="RefSeq" id="XP_033456403.1"/>
    </source>
</evidence>
<evidence type="ECO:0000313" key="13">
    <source>
        <dbReference type="Proteomes" id="UP000504637"/>
    </source>
</evidence>
<evidence type="ECO:0000256" key="1">
    <source>
        <dbReference type="ARBA" id="ARBA00004163"/>
    </source>
</evidence>
<dbReference type="AlphaFoldDB" id="A0A6J3LXK5"/>
<protein>
    <submittedName>
        <fullName evidence="14">Sec20-domain-containing protein</fullName>
    </submittedName>
</protein>
<keyword evidence="8 11" id="KW-0472">Membrane</keyword>
<dbReference type="OrthoDB" id="46868at2759"/>
<dbReference type="GO" id="GO:0005789">
    <property type="term" value="C:endoplasmic reticulum membrane"/>
    <property type="evidence" value="ECO:0007669"/>
    <property type="project" value="UniProtKB-SubCell"/>
</dbReference>
<dbReference type="GO" id="GO:0006890">
    <property type="term" value="P:retrograde vesicle-mediated transport, Golgi to endoplasmic reticulum"/>
    <property type="evidence" value="ECO:0007669"/>
    <property type="project" value="InterPro"/>
</dbReference>
<reference evidence="14" key="3">
    <citation type="submission" date="2025-08" db="UniProtKB">
        <authorList>
            <consortium name="RefSeq"/>
        </authorList>
    </citation>
    <scope>IDENTIFICATION</scope>
    <source>
        <strain evidence="14">CBS 342.82</strain>
    </source>
</reference>
<proteinExistence type="inferred from homology"/>
<dbReference type="GO" id="GO:0005484">
    <property type="term" value="F:SNAP receptor activity"/>
    <property type="evidence" value="ECO:0007669"/>
    <property type="project" value="InterPro"/>
</dbReference>
<evidence type="ECO:0000256" key="5">
    <source>
        <dbReference type="ARBA" id="ARBA00022892"/>
    </source>
</evidence>
<keyword evidence="6 11" id="KW-1133">Transmembrane helix</keyword>
<dbReference type="PANTHER" id="PTHR12825:SF0">
    <property type="entry name" value="VESICLE TRANSPORT PROTEIN SEC20"/>
    <property type="match status" value="1"/>
</dbReference>
<feature type="compositionally biased region" description="Basic and acidic residues" evidence="10">
    <location>
        <begin position="424"/>
        <end position="443"/>
    </location>
</feature>
<keyword evidence="5" id="KW-0931">ER-Golgi transport</keyword>
<evidence type="ECO:0000256" key="9">
    <source>
        <dbReference type="ARBA" id="ARBA00037934"/>
    </source>
</evidence>
<evidence type="ECO:0000256" key="11">
    <source>
        <dbReference type="SAM" id="Phobius"/>
    </source>
</evidence>
<comment type="similarity">
    <text evidence="9">Belongs to the SEC20 family.</text>
</comment>
<comment type="subcellular location">
    <subcellularLocation>
        <location evidence="1">Endoplasmic reticulum membrane</location>
        <topology evidence="1">Single-pass type IV membrane protein</topology>
    </subcellularLocation>
</comment>
<dbReference type="Pfam" id="PF03908">
    <property type="entry name" value="Sec20"/>
    <property type="match status" value="1"/>
</dbReference>
<feature type="transmembrane region" description="Helical" evidence="11">
    <location>
        <begin position="282"/>
        <end position="305"/>
    </location>
</feature>
<evidence type="ECO:0000256" key="8">
    <source>
        <dbReference type="ARBA" id="ARBA00023136"/>
    </source>
</evidence>
<sequence length="443" mass="49329">MNHPSPGLPRQVAGLSEQLKTTNTLIAQLGKLTFQPGSEPLGGEGGVRVELTQDIHESLKQLTEDFEIIKQEAADLHPDGRFHTRANRKDNEEARLSAKVIRIGEDLKEARQRFRTAQVSAKYASEQAKRKERQALLESYRREAAQLDQATEPVQSSRDQLFAQRRQNQTQKNLTRDEVLVNASSDVTAALRRTHDLLSSELTRSRFAQETFDESTAALAQLGDDYSSLDDILSTSRNLIGTLLKSQKSDSWYLETAFYILIATLCWLVFRRLLYGPFIKLPLFFWRVFTFFISWGIFKPLYLFLSITGVVTTERRSGASADLTSSSRPPLIVQPSAQGGIGAIPSVALPKGGIPAGAGGVGAKRNREPILEGTMSEQIGKMTEDQAEPEKAPKAQEDGKELPRRGDGTVLQERGDVPPNPKKKAFEADAEDEKHESRKRDEL</sequence>
<evidence type="ECO:0000256" key="7">
    <source>
        <dbReference type="ARBA" id="ARBA00023054"/>
    </source>
</evidence>
<evidence type="ECO:0000256" key="3">
    <source>
        <dbReference type="ARBA" id="ARBA00022692"/>
    </source>
</evidence>
<evidence type="ECO:0000256" key="4">
    <source>
        <dbReference type="ARBA" id="ARBA00022824"/>
    </source>
</evidence>
<dbReference type="PANTHER" id="PTHR12825">
    <property type="entry name" value="BNIP1-RELATED"/>
    <property type="match status" value="1"/>
</dbReference>
<dbReference type="Proteomes" id="UP000504637">
    <property type="component" value="Unplaced"/>
</dbReference>
<dbReference type="GeneID" id="54364674"/>
<dbReference type="InterPro" id="IPR005606">
    <property type="entry name" value="Sec20"/>
</dbReference>
<name>A0A6J3LXK5_9PEZI</name>
<keyword evidence="13" id="KW-1185">Reference proteome</keyword>
<evidence type="ECO:0000256" key="6">
    <source>
        <dbReference type="ARBA" id="ARBA00022989"/>
    </source>
</evidence>
<feature type="domain" description="Sec20 C-terminal" evidence="12">
    <location>
        <begin position="184"/>
        <end position="273"/>
    </location>
</feature>
<dbReference type="Gene3D" id="1.20.58.70">
    <property type="match status" value="1"/>
</dbReference>
<organism evidence="14">
    <name type="scientific">Dissoconium aciculare CBS 342.82</name>
    <dbReference type="NCBI Taxonomy" id="1314786"/>
    <lineage>
        <taxon>Eukaryota</taxon>
        <taxon>Fungi</taxon>
        <taxon>Dikarya</taxon>
        <taxon>Ascomycota</taxon>
        <taxon>Pezizomycotina</taxon>
        <taxon>Dothideomycetes</taxon>
        <taxon>Dothideomycetidae</taxon>
        <taxon>Mycosphaerellales</taxon>
        <taxon>Dissoconiaceae</taxon>
        <taxon>Dissoconium</taxon>
    </lineage>
</organism>
<keyword evidence="7" id="KW-0175">Coiled coil</keyword>
<dbReference type="GO" id="GO:0031201">
    <property type="term" value="C:SNARE complex"/>
    <property type="evidence" value="ECO:0007669"/>
    <property type="project" value="TreeGrafter"/>
</dbReference>
<dbReference type="RefSeq" id="XP_033456403.1">
    <property type="nucleotide sequence ID" value="XM_033606874.1"/>
</dbReference>